<dbReference type="AlphaFoldDB" id="A0A6J7R544"/>
<protein>
    <submittedName>
        <fullName evidence="1">Unannotated protein</fullName>
    </submittedName>
</protein>
<organism evidence="1">
    <name type="scientific">freshwater metagenome</name>
    <dbReference type="NCBI Taxonomy" id="449393"/>
    <lineage>
        <taxon>unclassified sequences</taxon>
        <taxon>metagenomes</taxon>
        <taxon>ecological metagenomes</taxon>
    </lineage>
</organism>
<evidence type="ECO:0000313" key="2">
    <source>
        <dbReference type="EMBL" id="CAB5067221.1"/>
    </source>
</evidence>
<sequence>MSKRHHSQETVPPPRIELRAHAHNERHRMHAALDEVAGLVSQGIPAEDIHEPGKSWRVEAHHDKERAIRKSAGPVKHWKTKDWKRRSVVRKQRAIALRAIAD</sequence>
<gene>
    <name evidence="1" type="ORF">UFOPK4098_01016</name>
    <name evidence="2" type="ORF">UFOPK4347_01418</name>
</gene>
<evidence type="ECO:0000313" key="1">
    <source>
        <dbReference type="EMBL" id="CAB5023845.1"/>
    </source>
</evidence>
<accession>A0A6J7R544</accession>
<dbReference type="EMBL" id="CAFBQU010000051">
    <property type="protein sequence ID" value="CAB5067221.1"/>
    <property type="molecule type" value="Genomic_DNA"/>
</dbReference>
<reference evidence="1" key="1">
    <citation type="submission" date="2020-05" db="EMBL/GenBank/DDBJ databases">
        <authorList>
            <person name="Chiriac C."/>
            <person name="Salcher M."/>
            <person name="Ghai R."/>
            <person name="Kavagutti S V."/>
        </authorList>
    </citation>
    <scope>NUCLEOTIDE SEQUENCE</scope>
</reference>
<dbReference type="EMBL" id="CAFBPN010000054">
    <property type="protein sequence ID" value="CAB5023845.1"/>
    <property type="molecule type" value="Genomic_DNA"/>
</dbReference>
<proteinExistence type="predicted"/>
<name>A0A6J7R544_9ZZZZ</name>